<gene>
    <name evidence="2" type="ORF">HNR50_001777</name>
</gene>
<keyword evidence="2" id="KW-0032">Aminotransferase</keyword>
<dbReference type="AlphaFoldDB" id="A0A841RB26"/>
<comment type="caution">
    <text evidence="2">The sequence shown here is derived from an EMBL/GenBank/DDBJ whole genome shotgun (WGS) entry which is preliminary data.</text>
</comment>
<dbReference type="Proteomes" id="UP000587760">
    <property type="component" value="Unassembled WGS sequence"/>
</dbReference>
<dbReference type="SUPFAM" id="SSF56322">
    <property type="entry name" value="ADC synthase"/>
    <property type="match status" value="1"/>
</dbReference>
<dbReference type="PANTHER" id="PTHR11236">
    <property type="entry name" value="AMINOBENZOATE/ANTHRANILATE SYNTHASE"/>
    <property type="match status" value="1"/>
</dbReference>
<evidence type="ECO:0000313" key="3">
    <source>
        <dbReference type="Proteomes" id="UP000587760"/>
    </source>
</evidence>
<dbReference type="PRINTS" id="PR00095">
    <property type="entry name" value="ANTSNTHASEI"/>
</dbReference>
<dbReference type="Pfam" id="PF00425">
    <property type="entry name" value="Chorismate_bind"/>
    <property type="match status" value="1"/>
</dbReference>
<protein>
    <submittedName>
        <fullName evidence="2">Para-aminobenzoate synthetase component 1</fullName>
        <ecNumber evidence="2">2.6.1.85</ecNumber>
    </submittedName>
</protein>
<keyword evidence="2" id="KW-0808">Transferase</keyword>
<dbReference type="InterPro" id="IPR019999">
    <property type="entry name" value="Anth_synth_I-like"/>
</dbReference>
<accession>A0A841RB26</accession>
<dbReference type="PANTHER" id="PTHR11236:SF50">
    <property type="entry name" value="AMINODEOXYCHORISMATE SYNTHASE COMPONENT 1"/>
    <property type="match status" value="1"/>
</dbReference>
<feature type="domain" description="Chorismate-utilising enzyme C-terminal" evidence="1">
    <location>
        <begin position="183"/>
        <end position="436"/>
    </location>
</feature>
<dbReference type="GO" id="GO:0000162">
    <property type="term" value="P:L-tryptophan biosynthetic process"/>
    <property type="evidence" value="ECO:0007669"/>
    <property type="project" value="TreeGrafter"/>
</dbReference>
<organism evidence="2 3">
    <name type="scientific">Spirochaeta isovalerica</name>
    <dbReference type="NCBI Taxonomy" id="150"/>
    <lineage>
        <taxon>Bacteria</taxon>
        <taxon>Pseudomonadati</taxon>
        <taxon>Spirochaetota</taxon>
        <taxon>Spirochaetia</taxon>
        <taxon>Spirochaetales</taxon>
        <taxon>Spirochaetaceae</taxon>
        <taxon>Spirochaeta</taxon>
    </lineage>
</organism>
<dbReference type="InterPro" id="IPR005801">
    <property type="entry name" value="ADC_synthase"/>
</dbReference>
<dbReference type="GO" id="GO:0046820">
    <property type="term" value="F:4-amino-4-deoxychorismate synthase activity"/>
    <property type="evidence" value="ECO:0007669"/>
    <property type="project" value="UniProtKB-EC"/>
</dbReference>
<keyword evidence="3" id="KW-1185">Reference proteome</keyword>
<proteinExistence type="predicted"/>
<dbReference type="EC" id="2.6.1.85" evidence="2"/>
<dbReference type="Gene3D" id="3.60.120.10">
    <property type="entry name" value="Anthranilate synthase"/>
    <property type="match status" value="1"/>
</dbReference>
<dbReference type="RefSeq" id="WP_184745955.1">
    <property type="nucleotide sequence ID" value="NZ_JACHGJ010000002.1"/>
</dbReference>
<sequence>MAEYRETLIGRPSIEALFHITDTYRGISLFSSNCGDDREYTGINPLIILTEGELRQGRSCKAISDPMKELDRLVEYYSDLPDEAALLGYISYDFKDRLEEPGLYGKRSQGIFGDFYFAIFEHYILTDRSREKGKIISLTFPFVHDSLPLEKIPELLKYKIEHPGPEEAPAKELTHYKGTSLDKTDFENAVKKTIEYIRQGDIYQANITRTISGESEQSALETAMELYRSNRITYGVFASIPGGHVISTSPELFFRTGDGKISASPIKGTIARGRTPEEDVRNRDDLLQSEKNRAELAMIVDLLRNDLSKVCRPGTVDVPEFPLLMTLDNVFHLYADVIGEILPETGIGEILKKTFPGGSITGCPKIRACQIIDELEPVPRGIYTGSFGRIGFKGDAVFNIMIRSLFRSESRIMFNVGGGITLLSDPGEEYEETIHKGTHIWKAVNMEEIEEERYCTGES</sequence>
<evidence type="ECO:0000313" key="2">
    <source>
        <dbReference type="EMBL" id="MBB6480119.1"/>
    </source>
</evidence>
<reference evidence="2 3" key="1">
    <citation type="submission" date="2020-08" db="EMBL/GenBank/DDBJ databases">
        <title>Genomic Encyclopedia of Type Strains, Phase IV (KMG-IV): sequencing the most valuable type-strain genomes for metagenomic binning, comparative biology and taxonomic classification.</title>
        <authorList>
            <person name="Goeker M."/>
        </authorList>
    </citation>
    <scope>NUCLEOTIDE SEQUENCE [LARGE SCALE GENOMIC DNA]</scope>
    <source>
        <strain evidence="2 3">DSM 2461</strain>
    </source>
</reference>
<name>A0A841RB26_9SPIO</name>
<dbReference type="EMBL" id="JACHGJ010000002">
    <property type="protein sequence ID" value="MBB6480119.1"/>
    <property type="molecule type" value="Genomic_DNA"/>
</dbReference>
<evidence type="ECO:0000259" key="1">
    <source>
        <dbReference type="Pfam" id="PF00425"/>
    </source>
</evidence>
<dbReference type="InterPro" id="IPR015890">
    <property type="entry name" value="Chorismate_C"/>
</dbReference>